<evidence type="ECO:0000256" key="5">
    <source>
        <dbReference type="ARBA" id="ARBA00022801"/>
    </source>
</evidence>
<dbReference type="Proteomes" id="UP000251835">
    <property type="component" value="Unassembled WGS sequence"/>
</dbReference>
<accession>A0A7L4USA6</accession>
<dbReference type="InterPro" id="IPR006680">
    <property type="entry name" value="Amidohydro-rel"/>
</dbReference>
<proteinExistence type="inferred from homology"/>
<dbReference type="PANTHER" id="PTHR43668">
    <property type="entry name" value="ALLANTOINASE"/>
    <property type="match status" value="1"/>
</dbReference>
<evidence type="ECO:0000256" key="3">
    <source>
        <dbReference type="ARBA" id="ARBA00010286"/>
    </source>
</evidence>
<dbReference type="InterPro" id="IPR032466">
    <property type="entry name" value="Metal_Hydrolase"/>
</dbReference>
<dbReference type="CDD" id="cd01318">
    <property type="entry name" value="DHOase_IIb"/>
    <property type="match status" value="1"/>
</dbReference>
<dbReference type="EMBL" id="QENZ01000003">
    <property type="protein sequence ID" value="PVX52653.1"/>
    <property type="molecule type" value="Genomic_DNA"/>
</dbReference>
<keyword evidence="5" id="KW-0378">Hydrolase</keyword>
<dbReference type="SUPFAM" id="SSF51556">
    <property type="entry name" value="Metallo-dependent hydrolases"/>
    <property type="match status" value="1"/>
</dbReference>
<dbReference type="Gene3D" id="3.20.20.140">
    <property type="entry name" value="Metal-dependent hydrolases"/>
    <property type="match status" value="1"/>
</dbReference>
<evidence type="ECO:0000313" key="7">
    <source>
        <dbReference type="EMBL" id="PVX52653.1"/>
    </source>
</evidence>
<dbReference type="InterPro" id="IPR011059">
    <property type="entry name" value="Metal-dep_hydrolase_composite"/>
</dbReference>
<dbReference type="OrthoDB" id="9765462at2"/>
<dbReference type="PANTHER" id="PTHR43668:SF4">
    <property type="entry name" value="ALLANTOINASE"/>
    <property type="match status" value="1"/>
</dbReference>
<comment type="caution">
    <text evidence="7">The sequence shown here is derived from an EMBL/GenBank/DDBJ whole genome shotgun (WGS) entry which is preliminary data.</text>
</comment>
<evidence type="ECO:0000256" key="4">
    <source>
        <dbReference type="ARBA" id="ARBA00022723"/>
    </source>
</evidence>
<keyword evidence="8" id="KW-1185">Reference proteome</keyword>
<protein>
    <submittedName>
        <fullName evidence="7">Dihydroorotase</fullName>
    </submittedName>
</protein>
<name>A0A7L4USA6_BALHA</name>
<dbReference type="GO" id="GO:0004038">
    <property type="term" value="F:allantoinase activity"/>
    <property type="evidence" value="ECO:0007669"/>
    <property type="project" value="TreeGrafter"/>
</dbReference>
<dbReference type="Pfam" id="PF01979">
    <property type="entry name" value="Amidohydro_1"/>
    <property type="match status" value="1"/>
</dbReference>
<sequence length="446" mass="49835">MKNTLIKDATIINEGREFKGSILIENEKISEIIEGNVSDSYGQNYNIIDASGSYLIPGVIDDQVHFREPGLTQKGDLYTESKAAAAGGVTSFMDMPNLIPQTTTLPLLEDKHALAQTKAMVNYGFYIGGTNENWKEITAADLNLACGIKIFMGSSTGNMLVDNREVLNNFFANAKILIATHCEDEETIRTNIKNALEKYGEDFPIAMHPQIRSREACYKSSSLAVKLAKQHDARLHILHLSTADELQLLEKGNINNKQITAEACVHHLWFSDEDYKRLGRFIKWNPAIKTSKDRDALIQALNENVLDVIATDHAPHTLKEKSGVYTKAASGGPLVQHALQAVLELHEQGKFAKEQVVHKMCHAPAQLFGIKNRGYIRKGYQADLCIFKKEKHTVNKDNLLYKCGWSPFDGTTFSHTITHTFANGHLIYNNGKFDESIKGQALIYNR</sequence>
<dbReference type="AlphaFoldDB" id="A0A7L4USA6"/>
<dbReference type="Gene3D" id="2.30.40.10">
    <property type="entry name" value="Urease, subunit C, domain 1"/>
    <property type="match status" value="1"/>
</dbReference>
<evidence type="ECO:0000259" key="6">
    <source>
        <dbReference type="Pfam" id="PF01979"/>
    </source>
</evidence>
<dbReference type="PROSITE" id="PS00483">
    <property type="entry name" value="DIHYDROOROTASE_2"/>
    <property type="match status" value="1"/>
</dbReference>
<evidence type="ECO:0000256" key="1">
    <source>
        <dbReference type="ARBA" id="ARBA00001947"/>
    </source>
</evidence>
<dbReference type="SUPFAM" id="SSF51338">
    <property type="entry name" value="Composite domain of metallo-dependent hydrolases"/>
    <property type="match status" value="1"/>
</dbReference>
<feature type="domain" description="Amidohydrolase-related" evidence="6">
    <location>
        <begin position="54"/>
        <end position="426"/>
    </location>
</feature>
<dbReference type="InterPro" id="IPR002195">
    <property type="entry name" value="Dihydroorotase_CS"/>
</dbReference>
<comment type="cofactor">
    <cofactor evidence="1">
        <name>Zn(2+)</name>
        <dbReference type="ChEBI" id="CHEBI:29105"/>
    </cofactor>
</comment>
<gene>
    <name evidence="7" type="ORF">C7377_0983</name>
</gene>
<evidence type="ECO:0000256" key="2">
    <source>
        <dbReference type="ARBA" id="ARBA00002368"/>
    </source>
</evidence>
<comment type="function">
    <text evidence="2">Catalyzes the reversible cyclization of carbamoyl aspartate to dihydroorotate.</text>
</comment>
<evidence type="ECO:0000313" key="8">
    <source>
        <dbReference type="Proteomes" id="UP000251835"/>
    </source>
</evidence>
<comment type="similarity">
    <text evidence="3">Belongs to the metallo-dependent hydrolases superfamily. DHOase family. Class I DHOase subfamily.</text>
</comment>
<reference evidence="7 8" key="1">
    <citation type="submission" date="2018-05" db="EMBL/GenBank/DDBJ databases">
        <title>Genomic Encyclopedia of Type Strains, Phase IV (KMG-IV): sequencing the most valuable type-strain genomes for metagenomic binning, comparative biology and taxonomic classification.</title>
        <authorList>
            <person name="Goeker M."/>
        </authorList>
    </citation>
    <scope>NUCLEOTIDE SEQUENCE [LARGE SCALE GENOMIC DNA]</scope>
    <source>
        <strain evidence="7 8">DSM 28579</strain>
    </source>
</reference>
<dbReference type="RefSeq" id="WP_116496178.1">
    <property type="nucleotide sequence ID" value="NZ_QENZ01000003.1"/>
</dbReference>
<dbReference type="GO" id="GO:0046872">
    <property type="term" value="F:metal ion binding"/>
    <property type="evidence" value="ECO:0007669"/>
    <property type="project" value="UniProtKB-KW"/>
</dbReference>
<dbReference type="InterPro" id="IPR050138">
    <property type="entry name" value="DHOase/Allantoinase_Hydrolase"/>
</dbReference>
<dbReference type="GO" id="GO:0005737">
    <property type="term" value="C:cytoplasm"/>
    <property type="evidence" value="ECO:0007669"/>
    <property type="project" value="TreeGrafter"/>
</dbReference>
<dbReference type="GO" id="GO:0006145">
    <property type="term" value="P:purine nucleobase catabolic process"/>
    <property type="evidence" value="ECO:0007669"/>
    <property type="project" value="TreeGrafter"/>
</dbReference>
<organism evidence="7 8">
    <name type="scientific">Balneicella halophila</name>
    <dbReference type="NCBI Taxonomy" id="1537566"/>
    <lineage>
        <taxon>Bacteria</taxon>
        <taxon>Pseudomonadati</taxon>
        <taxon>Bacteroidota</taxon>
        <taxon>Bacteroidia</taxon>
        <taxon>Bacteroidales</taxon>
        <taxon>Balneicellaceae</taxon>
        <taxon>Balneicella</taxon>
    </lineage>
</organism>
<keyword evidence="4" id="KW-0479">Metal-binding</keyword>
<dbReference type="NCBIfam" id="NF006688">
    <property type="entry name" value="PRK09236.1"/>
    <property type="match status" value="1"/>
</dbReference>